<feature type="region of interest" description="Disordered" evidence="2">
    <location>
        <begin position="71"/>
        <end position="128"/>
    </location>
</feature>
<keyword evidence="1" id="KW-1003">Cell membrane</keyword>
<dbReference type="PANTHER" id="PTHR33383">
    <property type="entry name" value="MEMBRANE PROTEIN INSERTION EFFICIENCY FACTOR-RELATED"/>
    <property type="match status" value="1"/>
</dbReference>
<dbReference type="EMBL" id="JAHBAY010000008">
    <property type="protein sequence ID" value="MBT0771267.1"/>
    <property type="molecule type" value="Genomic_DNA"/>
</dbReference>
<evidence type="ECO:0000256" key="2">
    <source>
        <dbReference type="SAM" id="MobiDB-lite"/>
    </source>
</evidence>
<proteinExistence type="inferred from homology"/>
<accession>A0ABS5TJK3</accession>
<evidence type="ECO:0000313" key="4">
    <source>
        <dbReference type="Proteomes" id="UP001197247"/>
    </source>
</evidence>
<dbReference type="InterPro" id="IPR002696">
    <property type="entry name" value="Membr_insert_effic_factor_YidD"/>
</dbReference>
<dbReference type="Pfam" id="PF01809">
    <property type="entry name" value="YidD"/>
    <property type="match status" value="1"/>
</dbReference>
<keyword evidence="4" id="KW-1185">Reference proteome</keyword>
<protein>
    <recommendedName>
        <fullName evidence="1">Putative membrane protein insertion efficiency factor</fullName>
    </recommendedName>
</protein>
<dbReference type="PANTHER" id="PTHR33383:SF1">
    <property type="entry name" value="MEMBRANE PROTEIN INSERTION EFFICIENCY FACTOR-RELATED"/>
    <property type="match status" value="1"/>
</dbReference>
<feature type="compositionally biased region" description="Low complexity" evidence="2">
    <location>
        <begin position="84"/>
        <end position="101"/>
    </location>
</feature>
<comment type="similarity">
    <text evidence="1">Belongs to the UPF0161 family.</text>
</comment>
<sequence length="128" mass="13821">MGVPRLLLIGFLTVYRWLVSPIYGETCRFYPSCSLYALTAVQRHGALRGSWLAARRLLRCHPWNPGGVDHVPPVRSKAGCEHGVTAPATPSAVPASPAAEPDSPEPRANRRVAPTDQNCAPSTPRRAA</sequence>
<organism evidence="3 4">
    <name type="scientific">Kineosporia corallincola</name>
    <dbReference type="NCBI Taxonomy" id="2835133"/>
    <lineage>
        <taxon>Bacteria</taxon>
        <taxon>Bacillati</taxon>
        <taxon>Actinomycetota</taxon>
        <taxon>Actinomycetes</taxon>
        <taxon>Kineosporiales</taxon>
        <taxon>Kineosporiaceae</taxon>
        <taxon>Kineosporia</taxon>
    </lineage>
</organism>
<dbReference type="NCBIfam" id="TIGR00278">
    <property type="entry name" value="membrane protein insertion efficiency factor YidD"/>
    <property type="match status" value="1"/>
</dbReference>
<evidence type="ECO:0000256" key="1">
    <source>
        <dbReference type="HAMAP-Rule" id="MF_00386"/>
    </source>
</evidence>
<evidence type="ECO:0000313" key="3">
    <source>
        <dbReference type="EMBL" id="MBT0771267.1"/>
    </source>
</evidence>
<comment type="caution">
    <text evidence="3">The sequence shown here is derived from an EMBL/GenBank/DDBJ whole genome shotgun (WGS) entry which is preliminary data.</text>
</comment>
<dbReference type="SMART" id="SM01234">
    <property type="entry name" value="Haemolytic"/>
    <property type="match status" value="1"/>
</dbReference>
<dbReference type="HAMAP" id="MF_00386">
    <property type="entry name" value="UPF0161_YidD"/>
    <property type="match status" value="1"/>
</dbReference>
<keyword evidence="1" id="KW-0472">Membrane</keyword>
<name>A0ABS5TJK3_9ACTN</name>
<dbReference type="Proteomes" id="UP001197247">
    <property type="component" value="Unassembled WGS sequence"/>
</dbReference>
<comment type="subcellular location">
    <subcellularLocation>
        <location evidence="1">Cell membrane</location>
        <topology evidence="1">Peripheral membrane protein</topology>
        <orientation evidence="1">Cytoplasmic side</orientation>
    </subcellularLocation>
</comment>
<gene>
    <name evidence="3" type="primary">yidD</name>
    <name evidence="3" type="ORF">KIH74_20180</name>
</gene>
<reference evidence="3 4" key="1">
    <citation type="submission" date="2021-05" db="EMBL/GenBank/DDBJ databases">
        <title>Kineosporia and Streptomyces sp. nov. two new marine actinobacteria isolated from Coral.</title>
        <authorList>
            <person name="Buangrab K."/>
            <person name="Sutthacheep M."/>
            <person name="Yeemin T."/>
            <person name="Harunari E."/>
            <person name="Igarashi Y."/>
            <person name="Kanchanasin P."/>
            <person name="Tanasupawat S."/>
            <person name="Phongsopitanun W."/>
        </authorList>
    </citation>
    <scope>NUCLEOTIDE SEQUENCE [LARGE SCALE GENOMIC DNA]</scope>
    <source>
        <strain evidence="3 4">J2-2</strain>
    </source>
</reference>
<comment type="function">
    <text evidence="1">Could be involved in insertion of integral membrane proteins into the membrane.</text>
</comment>
<dbReference type="RefSeq" id="WP_214157742.1">
    <property type="nucleotide sequence ID" value="NZ_JAHBAY010000008.1"/>
</dbReference>